<gene>
    <name evidence="1" type="ORF">MCHLO_10842</name>
</gene>
<accession>A0ABQ0LS39</accession>
<dbReference type="EMBL" id="DF848493">
    <property type="protein sequence ID" value="GAT53953.1"/>
    <property type="molecule type" value="Genomic_DNA"/>
</dbReference>
<proteinExistence type="predicted"/>
<protein>
    <submittedName>
        <fullName evidence="1">Uncharacterized protein</fullName>
    </submittedName>
</protein>
<sequence length="140" mass="15332">MLFPVLLRRAGPRAAQPLLRAPRRTIFGFGGSKPEVPTPAQSISKEDFAKSTQQAQDFFKDKPDAVNAIVKFAKVLEESGVSVSTGKMPGPTQLMKLAKNPKFFEAYGEVQKELAKAGVDVQSKEFMDMATSLYKGYSSK</sequence>
<keyword evidence="2" id="KW-1185">Reference proteome</keyword>
<evidence type="ECO:0000313" key="1">
    <source>
        <dbReference type="EMBL" id="GAT53953.1"/>
    </source>
</evidence>
<name>A0ABQ0LS39_MYCCL</name>
<dbReference type="Proteomes" id="UP000815677">
    <property type="component" value="Unassembled WGS sequence"/>
</dbReference>
<reference evidence="1" key="1">
    <citation type="submission" date="2014-09" db="EMBL/GenBank/DDBJ databases">
        <title>Genome sequence of the luminous mushroom Mycena chlorophos for searching fungal bioluminescence genes.</title>
        <authorList>
            <person name="Tanaka Y."/>
            <person name="Kasuga D."/>
            <person name="Oba Y."/>
            <person name="Hase S."/>
            <person name="Sato K."/>
            <person name="Oba Y."/>
            <person name="Sakakibara Y."/>
        </authorList>
    </citation>
    <scope>NUCLEOTIDE SEQUENCE</scope>
</reference>
<evidence type="ECO:0000313" key="2">
    <source>
        <dbReference type="Proteomes" id="UP000815677"/>
    </source>
</evidence>
<organism evidence="1 2">
    <name type="scientific">Mycena chlorophos</name>
    <name type="common">Agaric fungus</name>
    <name type="synonym">Agaricus chlorophos</name>
    <dbReference type="NCBI Taxonomy" id="658473"/>
    <lineage>
        <taxon>Eukaryota</taxon>
        <taxon>Fungi</taxon>
        <taxon>Dikarya</taxon>
        <taxon>Basidiomycota</taxon>
        <taxon>Agaricomycotina</taxon>
        <taxon>Agaricomycetes</taxon>
        <taxon>Agaricomycetidae</taxon>
        <taxon>Agaricales</taxon>
        <taxon>Marasmiineae</taxon>
        <taxon>Mycenaceae</taxon>
        <taxon>Mycena</taxon>
    </lineage>
</organism>